<protein>
    <submittedName>
        <fullName evidence="1">Uncharacterized protein</fullName>
    </submittedName>
</protein>
<evidence type="ECO:0000313" key="1">
    <source>
        <dbReference type="EMBL" id="GAU98569.1"/>
    </source>
</evidence>
<proteinExistence type="predicted"/>
<evidence type="ECO:0000313" key="2">
    <source>
        <dbReference type="Proteomes" id="UP000186922"/>
    </source>
</evidence>
<comment type="caution">
    <text evidence="1">The sequence shown here is derived from an EMBL/GenBank/DDBJ whole genome shotgun (WGS) entry which is preliminary data.</text>
</comment>
<keyword evidence="2" id="KW-1185">Reference proteome</keyword>
<accession>A0A1D1VA99</accession>
<dbReference type="Proteomes" id="UP000186922">
    <property type="component" value="Unassembled WGS sequence"/>
</dbReference>
<dbReference type="AlphaFoldDB" id="A0A1D1VA99"/>
<dbReference type="EMBL" id="BDGG01000004">
    <property type="protein sequence ID" value="GAU98569.1"/>
    <property type="molecule type" value="Genomic_DNA"/>
</dbReference>
<gene>
    <name evidence="1" type="primary">RvY_09698-1</name>
    <name evidence="1" type="synonym">RvY_09698.1</name>
    <name evidence="1" type="ORF">RvY_09698</name>
</gene>
<reference evidence="1 2" key="1">
    <citation type="journal article" date="2016" name="Nat. Commun.">
        <title>Extremotolerant tardigrade genome and improved radiotolerance of human cultured cells by tardigrade-unique protein.</title>
        <authorList>
            <person name="Hashimoto T."/>
            <person name="Horikawa D.D."/>
            <person name="Saito Y."/>
            <person name="Kuwahara H."/>
            <person name="Kozuka-Hata H."/>
            <person name="Shin-I T."/>
            <person name="Minakuchi Y."/>
            <person name="Ohishi K."/>
            <person name="Motoyama A."/>
            <person name="Aizu T."/>
            <person name="Enomoto A."/>
            <person name="Kondo K."/>
            <person name="Tanaka S."/>
            <person name="Hara Y."/>
            <person name="Koshikawa S."/>
            <person name="Sagara H."/>
            <person name="Miura T."/>
            <person name="Yokobori S."/>
            <person name="Miyagawa K."/>
            <person name="Suzuki Y."/>
            <person name="Kubo T."/>
            <person name="Oyama M."/>
            <person name="Kohara Y."/>
            <person name="Fujiyama A."/>
            <person name="Arakawa K."/>
            <person name="Katayama T."/>
            <person name="Toyoda A."/>
            <person name="Kunieda T."/>
        </authorList>
    </citation>
    <scope>NUCLEOTIDE SEQUENCE [LARGE SCALE GENOMIC DNA]</scope>
    <source>
        <strain evidence="1 2">YOKOZUNA-1</strain>
    </source>
</reference>
<sequence length="77" mass="8584">MKPEEQCEQEQKICAGHRCAAYGVGQYGYFYSPYPIKKKTAVQHYTPCVKLLKTSKQALHNGPTAGKSLKVRPSCHA</sequence>
<name>A0A1D1VA99_RAMVA</name>
<organism evidence="1 2">
    <name type="scientific">Ramazzottius varieornatus</name>
    <name type="common">Water bear</name>
    <name type="synonym">Tardigrade</name>
    <dbReference type="NCBI Taxonomy" id="947166"/>
    <lineage>
        <taxon>Eukaryota</taxon>
        <taxon>Metazoa</taxon>
        <taxon>Ecdysozoa</taxon>
        <taxon>Tardigrada</taxon>
        <taxon>Eutardigrada</taxon>
        <taxon>Parachela</taxon>
        <taxon>Hypsibioidea</taxon>
        <taxon>Ramazzottiidae</taxon>
        <taxon>Ramazzottius</taxon>
    </lineage>
</organism>